<gene>
    <name evidence="1" type="ORF">Q9L58_002075</name>
</gene>
<comment type="caution">
    <text evidence="1">The sequence shown here is derived from an EMBL/GenBank/DDBJ whole genome shotgun (WGS) entry which is preliminary data.</text>
</comment>
<organism evidence="1 2">
    <name type="scientific">Discina gigas</name>
    <dbReference type="NCBI Taxonomy" id="1032678"/>
    <lineage>
        <taxon>Eukaryota</taxon>
        <taxon>Fungi</taxon>
        <taxon>Dikarya</taxon>
        <taxon>Ascomycota</taxon>
        <taxon>Pezizomycotina</taxon>
        <taxon>Pezizomycetes</taxon>
        <taxon>Pezizales</taxon>
        <taxon>Discinaceae</taxon>
        <taxon>Discina</taxon>
    </lineage>
</organism>
<dbReference type="PANTHER" id="PTHR37331">
    <property type="entry name" value="YALI0F11671P"/>
    <property type="match status" value="1"/>
</dbReference>
<protein>
    <submittedName>
        <fullName evidence="1">Uncharacterized protein</fullName>
    </submittedName>
</protein>
<reference evidence="1 2" key="1">
    <citation type="submission" date="2024-02" db="EMBL/GenBank/DDBJ databases">
        <title>Discinaceae phylogenomics.</title>
        <authorList>
            <person name="Dirks A.C."/>
            <person name="James T.Y."/>
        </authorList>
    </citation>
    <scope>NUCLEOTIDE SEQUENCE [LARGE SCALE GENOMIC DNA]</scope>
    <source>
        <strain evidence="1 2">ACD0624</strain>
    </source>
</reference>
<evidence type="ECO:0000313" key="1">
    <source>
        <dbReference type="EMBL" id="KAL0638844.1"/>
    </source>
</evidence>
<name>A0ABR3GSC7_9PEZI</name>
<proteinExistence type="predicted"/>
<keyword evidence="2" id="KW-1185">Reference proteome</keyword>
<accession>A0ABR3GSC7</accession>
<dbReference type="Proteomes" id="UP001447188">
    <property type="component" value="Unassembled WGS sequence"/>
</dbReference>
<evidence type="ECO:0000313" key="2">
    <source>
        <dbReference type="Proteomes" id="UP001447188"/>
    </source>
</evidence>
<sequence>MFRSARLFQHSVSCGRGSPVAFRSVSTLPNNPHIYVLPSPKGQILSLLPTDPPTPELVLGTTTAIPPTPATFTENSGFMRLLQSVLRKHVDFDPTVIASAGSYASPGGSSIFSARKRRATAVSPHGSGAGGANTQGGAGGGGVGGYVHVFDTRKPPSYGRIPDPEDIFGSVVVDGEGNIQKGGYEECGAYRIVTNEGILGLSDYLRVKLVEKLKEEERMLRAHG</sequence>
<dbReference type="PANTHER" id="PTHR37331:SF1">
    <property type="entry name" value="YALI0F11671P"/>
    <property type="match status" value="1"/>
</dbReference>
<dbReference type="EMBL" id="JBBBZM010000017">
    <property type="protein sequence ID" value="KAL0638844.1"/>
    <property type="molecule type" value="Genomic_DNA"/>
</dbReference>